<gene>
    <name evidence="1" type="ORF">J2S57_001179</name>
</gene>
<evidence type="ECO:0000313" key="1">
    <source>
        <dbReference type="EMBL" id="MDP9825430.1"/>
    </source>
</evidence>
<name>A0ABT9NYE2_9ACTN</name>
<keyword evidence="2" id="KW-1185">Reference proteome</keyword>
<dbReference type="EMBL" id="JAUSQZ010000001">
    <property type="protein sequence ID" value="MDP9825430.1"/>
    <property type="molecule type" value="Genomic_DNA"/>
</dbReference>
<evidence type="ECO:0000313" key="2">
    <source>
        <dbReference type="Proteomes" id="UP001235712"/>
    </source>
</evidence>
<protein>
    <submittedName>
        <fullName evidence="1">Damage-inducible protein DinB</fullName>
    </submittedName>
</protein>
<dbReference type="Proteomes" id="UP001235712">
    <property type="component" value="Unassembled WGS sequence"/>
</dbReference>
<proteinExistence type="predicted"/>
<reference evidence="1 2" key="1">
    <citation type="submission" date="2023-07" db="EMBL/GenBank/DDBJ databases">
        <title>Sequencing the genomes of 1000 actinobacteria strains.</title>
        <authorList>
            <person name="Klenk H.-P."/>
        </authorList>
    </citation>
    <scope>NUCLEOTIDE SEQUENCE [LARGE SCALE GENOMIC DNA]</scope>
    <source>
        <strain evidence="1 2">DSM 44388</strain>
    </source>
</reference>
<dbReference type="InterPro" id="IPR034660">
    <property type="entry name" value="DinB/YfiT-like"/>
</dbReference>
<dbReference type="Gene3D" id="1.20.120.450">
    <property type="entry name" value="dinb family like domain"/>
    <property type="match status" value="1"/>
</dbReference>
<dbReference type="Pfam" id="PF04978">
    <property type="entry name" value="MST"/>
    <property type="match status" value="1"/>
</dbReference>
<dbReference type="InterPro" id="IPR007061">
    <property type="entry name" value="MST-like"/>
</dbReference>
<sequence length="172" mass="19078">MSSWISPAPPVLPEDGVGPLVGPDRPMLEGYLDFCRATLLNICAGLTPEQLAARPLPTSMSLLGLIRHLTKVERVWLRIRAGGEDVQNPFTVVDEDFDRADASGAQLWWETYVQECALATKAAEDVSFEHTVEVRGQVLSLRMIYVHLIGEYQRHNGHADLIRESLDGVTGR</sequence>
<dbReference type="SUPFAM" id="SSF109854">
    <property type="entry name" value="DinB/YfiT-like putative metalloenzymes"/>
    <property type="match status" value="1"/>
</dbReference>
<dbReference type="RefSeq" id="WP_307239198.1">
    <property type="nucleotide sequence ID" value="NZ_JAUSQZ010000001.1"/>
</dbReference>
<accession>A0ABT9NYE2</accession>
<comment type="caution">
    <text evidence="1">The sequence shown here is derived from an EMBL/GenBank/DDBJ whole genome shotgun (WGS) entry which is preliminary data.</text>
</comment>
<organism evidence="1 2">
    <name type="scientific">Kineosporia succinea</name>
    <dbReference type="NCBI Taxonomy" id="84632"/>
    <lineage>
        <taxon>Bacteria</taxon>
        <taxon>Bacillati</taxon>
        <taxon>Actinomycetota</taxon>
        <taxon>Actinomycetes</taxon>
        <taxon>Kineosporiales</taxon>
        <taxon>Kineosporiaceae</taxon>
        <taxon>Kineosporia</taxon>
    </lineage>
</organism>